<gene>
    <name evidence="9" type="ORF">H8702_09020</name>
</gene>
<comment type="caution">
    <text evidence="9">The sequence shown here is derived from an EMBL/GenBank/DDBJ whole genome shotgun (WGS) entry which is preliminary data.</text>
</comment>
<dbReference type="Proteomes" id="UP000632659">
    <property type="component" value="Unassembled WGS sequence"/>
</dbReference>
<dbReference type="RefSeq" id="WP_178085793.1">
    <property type="nucleotide sequence ID" value="NZ_JACRTL010000004.1"/>
</dbReference>
<evidence type="ECO:0000256" key="1">
    <source>
        <dbReference type="ARBA" id="ARBA00004651"/>
    </source>
</evidence>
<feature type="transmembrane region" description="Helical" evidence="7">
    <location>
        <begin position="146"/>
        <end position="165"/>
    </location>
</feature>
<reference evidence="9" key="1">
    <citation type="submission" date="2020-08" db="EMBL/GenBank/DDBJ databases">
        <title>Genome public.</title>
        <authorList>
            <person name="Liu C."/>
            <person name="Sun Q."/>
        </authorList>
    </citation>
    <scope>NUCLEOTIDE SEQUENCE</scope>
    <source>
        <strain evidence="9">NSJ-15</strain>
    </source>
</reference>
<feature type="domain" description="ABC transmembrane type-1" evidence="8">
    <location>
        <begin position="66"/>
        <end position="281"/>
    </location>
</feature>
<dbReference type="Gene3D" id="1.10.3720.10">
    <property type="entry name" value="MetI-like"/>
    <property type="match status" value="1"/>
</dbReference>
<evidence type="ECO:0000313" key="10">
    <source>
        <dbReference type="Proteomes" id="UP000632659"/>
    </source>
</evidence>
<feature type="transmembrane region" description="Helical" evidence="7">
    <location>
        <begin position="260"/>
        <end position="284"/>
    </location>
</feature>
<evidence type="ECO:0000256" key="7">
    <source>
        <dbReference type="RuleBase" id="RU363032"/>
    </source>
</evidence>
<feature type="transmembrane region" description="Helical" evidence="7">
    <location>
        <begin position="72"/>
        <end position="91"/>
    </location>
</feature>
<dbReference type="InterPro" id="IPR035906">
    <property type="entry name" value="MetI-like_sf"/>
</dbReference>
<dbReference type="Pfam" id="PF00528">
    <property type="entry name" value="BPD_transp_1"/>
    <property type="match status" value="1"/>
</dbReference>
<evidence type="ECO:0000259" key="8">
    <source>
        <dbReference type="PROSITE" id="PS50928"/>
    </source>
</evidence>
<keyword evidence="2 7" id="KW-0813">Transport</keyword>
<evidence type="ECO:0000256" key="4">
    <source>
        <dbReference type="ARBA" id="ARBA00022692"/>
    </source>
</evidence>
<evidence type="ECO:0000313" key="9">
    <source>
        <dbReference type="EMBL" id="MBC8611254.1"/>
    </source>
</evidence>
<feature type="transmembrane region" description="Helical" evidence="7">
    <location>
        <begin position="208"/>
        <end position="228"/>
    </location>
</feature>
<comment type="similarity">
    <text evidence="7">Belongs to the binding-protein-dependent transport system permease family.</text>
</comment>
<dbReference type="GO" id="GO:0055085">
    <property type="term" value="P:transmembrane transport"/>
    <property type="evidence" value="ECO:0007669"/>
    <property type="project" value="InterPro"/>
</dbReference>
<sequence>MRLHKKSEPFLFLLLPMVVYIAVVSIPIIFSVYYSFMDWNGISDMTFVGFRNYAKMFQDENLWICMVNNLKYTVINVVYQVGIGLLMAILVERISKGNNLIRVLFFTPVIVSSMAMSQTFKKLLGINPDGVMNALLEAVGLGDHKVAFLASMEITLYVVAIVEAYKFSGLYLVVFHSAFTSVDTEVLEAARIDGANGFQVYTRIKLPLIKGIIISSVILVINGTLKAFEVPFILTNGGPGYTSELAATYMYKMSFNNMDYGYGSALSILIVFECVVIIGIIMKLTQRAEKGGKK</sequence>
<evidence type="ECO:0000256" key="6">
    <source>
        <dbReference type="ARBA" id="ARBA00023136"/>
    </source>
</evidence>
<evidence type="ECO:0000256" key="5">
    <source>
        <dbReference type="ARBA" id="ARBA00022989"/>
    </source>
</evidence>
<dbReference type="AlphaFoldDB" id="A0A8J6P1U1"/>
<accession>A0A8J6P1U1</accession>
<feature type="transmembrane region" description="Helical" evidence="7">
    <location>
        <begin position="12"/>
        <end position="36"/>
    </location>
</feature>
<dbReference type="InterPro" id="IPR000515">
    <property type="entry name" value="MetI-like"/>
</dbReference>
<feature type="transmembrane region" description="Helical" evidence="7">
    <location>
        <begin position="103"/>
        <end position="120"/>
    </location>
</feature>
<dbReference type="PANTHER" id="PTHR30193:SF37">
    <property type="entry name" value="INNER MEMBRANE ABC TRANSPORTER PERMEASE PROTEIN YCJO"/>
    <property type="match status" value="1"/>
</dbReference>
<name>A0A8J6P1U1_9FIRM</name>
<comment type="subcellular location">
    <subcellularLocation>
        <location evidence="1 7">Cell membrane</location>
        <topology evidence="1 7">Multi-pass membrane protein</topology>
    </subcellularLocation>
</comment>
<keyword evidence="5 7" id="KW-1133">Transmembrane helix</keyword>
<proteinExistence type="inferred from homology"/>
<evidence type="ECO:0000256" key="3">
    <source>
        <dbReference type="ARBA" id="ARBA00022475"/>
    </source>
</evidence>
<dbReference type="EMBL" id="JACRTL010000004">
    <property type="protein sequence ID" value="MBC8611254.1"/>
    <property type="molecule type" value="Genomic_DNA"/>
</dbReference>
<dbReference type="PANTHER" id="PTHR30193">
    <property type="entry name" value="ABC TRANSPORTER PERMEASE PROTEIN"/>
    <property type="match status" value="1"/>
</dbReference>
<keyword evidence="3" id="KW-1003">Cell membrane</keyword>
<dbReference type="SUPFAM" id="SSF161098">
    <property type="entry name" value="MetI-like"/>
    <property type="match status" value="1"/>
</dbReference>
<organism evidence="9 10">
    <name type="scientific">Massiliimalia timonensis</name>
    <dbReference type="NCBI Taxonomy" id="1987501"/>
    <lineage>
        <taxon>Bacteria</taxon>
        <taxon>Bacillati</taxon>
        <taxon>Bacillota</taxon>
        <taxon>Clostridia</taxon>
        <taxon>Eubacteriales</taxon>
        <taxon>Oscillospiraceae</taxon>
        <taxon>Massiliimalia</taxon>
    </lineage>
</organism>
<keyword evidence="6 7" id="KW-0472">Membrane</keyword>
<protein>
    <submittedName>
        <fullName evidence="9">Sugar ABC transporter permease</fullName>
    </submittedName>
</protein>
<evidence type="ECO:0000256" key="2">
    <source>
        <dbReference type="ARBA" id="ARBA00022448"/>
    </source>
</evidence>
<dbReference type="GO" id="GO:0005886">
    <property type="term" value="C:plasma membrane"/>
    <property type="evidence" value="ECO:0007669"/>
    <property type="project" value="UniProtKB-SubCell"/>
</dbReference>
<dbReference type="InterPro" id="IPR051393">
    <property type="entry name" value="ABC_transporter_permease"/>
</dbReference>
<keyword evidence="4 7" id="KW-0812">Transmembrane</keyword>
<dbReference type="CDD" id="cd06261">
    <property type="entry name" value="TM_PBP2"/>
    <property type="match status" value="1"/>
</dbReference>
<dbReference type="PROSITE" id="PS50928">
    <property type="entry name" value="ABC_TM1"/>
    <property type="match status" value="1"/>
</dbReference>
<keyword evidence="10" id="KW-1185">Reference proteome</keyword>